<organism evidence="1 2">
    <name type="scientific">Pleurodeles waltl</name>
    <name type="common">Iberian ribbed newt</name>
    <dbReference type="NCBI Taxonomy" id="8319"/>
    <lineage>
        <taxon>Eukaryota</taxon>
        <taxon>Metazoa</taxon>
        <taxon>Chordata</taxon>
        <taxon>Craniata</taxon>
        <taxon>Vertebrata</taxon>
        <taxon>Euteleostomi</taxon>
        <taxon>Amphibia</taxon>
        <taxon>Batrachia</taxon>
        <taxon>Caudata</taxon>
        <taxon>Salamandroidea</taxon>
        <taxon>Salamandridae</taxon>
        <taxon>Pleurodelinae</taxon>
        <taxon>Pleurodeles</taxon>
    </lineage>
</organism>
<reference evidence="1" key="1">
    <citation type="journal article" date="2022" name="bioRxiv">
        <title>Sequencing and chromosome-scale assembly of the giantPleurodeles waltlgenome.</title>
        <authorList>
            <person name="Brown T."/>
            <person name="Elewa A."/>
            <person name="Iarovenko S."/>
            <person name="Subramanian E."/>
            <person name="Araus A.J."/>
            <person name="Petzold A."/>
            <person name="Susuki M."/>
            <person name="Suzuki K.-i.T."/>
            <person name="Hayashi T."/>
            <person name="Toyoda A."/>
            <person name="Oliveira C."/>
            <person name="Osipova E."/>
            <person name="Leigh N.D."/>
            <person name="Simon A."/>
            <person name="Yun M.H."/>
        </authorList>
    </citation>
    <scope>NUCLEOTIDE SEQUENCE</scope>
    <source>
        <strain evidence="1">20211129_DDA</strain>
        <tissue evidence="1">Liver</tissue>
    </source>
</reference>
<name>A0AAV7PSG6_PLEWA</name>
<accession>A0AAV7PSG6</accession>
<sequence length="277" mass="29414">MAAGCSSVTAGSRQSRCYNLGRVRNYVLLNISADDTHGESCACLAQLGCCPRLHLPAAASQTQDRRGARHADAGSTDALSWLQCDASPPASAVPVDLRCQGPGSGALQCLGAYLCEGAEPGKRAGPSLPISLRKSLGHPSEIWQSRKRAAVSGKADEIRGGRGSFAGAIATWRLLHRSGRAEGRRRVPGTLLPDPAARGEARTPAKVRQRLCPCSGAVRLERLPSPGVAFSPMRAALLRGTNSLPLPRMFYAVGTHGHFELSRLPRGLKPRSPREQM</sequence>
<comment type="caution">
    <text evidence="1">The sequence shown here is derived from an EMBL/GenBank/DDBJ whole genome shotgun (WGS) entry which is preliminary data.</text>
</comment>
<dbReference type="Proteomes" id="UP001066276">
    <property type="component" value="Chromosome 7"/>
</dbReference>
<proteinExistence type="predicted"/>
<evidence type="ECO:0000313" key="2">
    <source>
        <dbReference type="Proteomes" id="UP001066276"/>
    </source>
</evidence>
<dbReference type="AlphaFoldDB" id="A0AAV7PSG6"/>
<gene>
    <name evidence="1" type="ORF">NDU88_007073</name>
</gene>
<protein>
    <submittedName>
        <fullName evidence="1">Uncharacterized protein</fullName>
    </submittedName>
</protein>
<dbReference type="EMBL" id="JANPWB010000011">
    <property type="protein sequence ID" value="KAJ1128698.1"/>
    <property type="molecule type" value="Genomic_DNA"/>
</dbReference>
<keyword evidence="2" id="KW-1185">Reference proteome</keyword>
<evidence type="ECO:0000313" key="1">
    <source>
        <dbReference type="EMBL" id="KAJ1128698.1"/>
    </source>
</evidence>